<dbReference type="OrthoDB" id="798296at2"/>
<dbReference type="Pfam" id="PF19891">
    <property type="entry name" value="DUF6364"/>
    <property type="match status" value="1"/>
</dbReference>
<dbReference type="AlphaFoldDB" id="A0A494VW52"/>
<sequence length="90" mass="10318">MAKLILDIEPDVLKQAELYADETHTNLSKLIERYLKKVTTSTAVVEEPKANTKTIEIADWVKKLTLSKTPTPDFDCKAEYHKHLDEKYGL</sequence>
<name>A0A494VW52_9SPHI</name>
<keyword evidence="2" id="KW-1185">Reference proteome</keyword>
<evidence type="ECO:0000313" key="2">
    <source>
        <dbReference type="Proteomes" id="UP000270046"/>
    </source>
</evidence>
<evidence type="ECO:0008006" key="3">
    <source>
        <dbReference type="Google" id="ProtNLM"/>
    </source>
</evidence>
<accession>A0A494VW52</accession>
<proteinExistence type="predicted"/>
<organism evidence="1 2">
    <name type="scientific">Mucilaginibacter celer</name>
    <dbReference type="NCBI Taxonomy" id="2305508"/>
    <lineage>
        <taxon>Bacteria</taxon>
        <taxon>Pseudomonadati</taxon>
        <taxon>Bacteroidota</taxon>
        <taxon>Sphingobacteriia</taxon>
        <taxon>Sphingobacteriales</taxon>
        <taxon>Sphingobacteriaceae</taxon>
        <taxon>Mucilaginibacter</taxon>
    </lineage>
</organism>
<reference evidence="1 2" key="1">
    <citation type="submission" date="2018-10" db="EMBL/GenBank/DDBJ databases">
        <title>Genome sequencing of Mucilaginibacter sp. HYN0043.</title>
        <authorList>
            <person name="Kim M."/>
            <person name="Yi H."/>
        </authorList>
    </citation>
    <scope>NUCLEOTIDE SEQUENCE [LARGE SCALE GENOMIC DNA]</scope>
    <source>
        <strain evidence="1 2">HYN0043</strain>
    </source>
</reference>
<dbReference type="EMBL" id="CP032869">
    <property type="protein sequence ID" value="AYL99214.1"/>
    <property type="molecule type" value="Genomic_DNA"/>
</dbReference>
<dbReference type="KEGG" id="muh:HYN43_029835"/>
<dbReference type="InterPro" id="IPR045944">
    <property type="entry name" value="DUF6364"/>
</dbReference>
<dbReference type="RefSeq" id="WP_119407456.1">
    <property type="nucleotide sequence ID" value="NZ_CP032869.1"/>
</dbReference>
<dbReference type="Proteomes" id="UP000270046">
    <property type="component" value="Chromosome"/>
</dbReference>
<protein>
    <recommendedName>
        <fullName evidence="3">Antitoxin</fullName>
    </recommendedName>
</protein>
<gene>
    <name evidence="1" type="ORF">HYN43_029835</name>
</gene>
<evidence type="ECO:0000313" key="1">
    <source>
        <dbReference type="EMBL" id="AYL99214.1"/>
    </source>
</evidence>